<evidence type="ECO:0000256" key="1">
    <source>
        <dbReference type="SAM" id="Coils"/>
    </source>
</evidence>
<dbReference type="OrthoDB" id="426864at2759"/>
<name>A0A9P1DGV9_9DINO</name>
<accession>A0A9P1DGV9</accession>
<dbReference type="AlphaFoldDB" id="A0A9P1DGV9"/>
<evidence type="ECO:0000256" key="2">
    <source>
        <dbReference type="SAM" id="MobiDB-lite"/>
    </source>
</evidence>
<comment type="caution">
    <text evidence="3">The sequence shown here is derived from an EMBL/GenBank/DDBJ whole genome shotgun (WGS) entry which is preliminary data.</text>
</comment>
<reference evidence="3" key="1">
    <citation type="submission" date="2022-10" db="EMBL/GenBank/DDBJ databases">
        <authorList>
            <person name="Chen Y."/>
            <person name="Dougan E. K."/>
            <person name="Chan C."/>
            <person name="Rhodes N."/>
            <person name="Thang M."/>
        </authorList>
    </citation>
    <scope>NUCLEOTIDE SEQUENCE</scope>
</reference>
<evidence type="ECO:0000313" key="4">
    <source>
        <dbReference type="EMBL" id="CAL4796046.1"/>
    </source>
</evidence>
<evidence type="ECO:0000313" key="3">
    <source>
        <dbReference type="EMBL" id="CAI4008734.1"/>
    </source>
</evidence>
<dbReference type="EMBL" id="CAMXCT010004368">
    <property type="protein sequence ID" value="CAI4008734.1"/>
    <property type="molecule type" value="Genomic_DNA"/>
</dbReference>
<reference evidence="4 5" key="2">
    <citation type="submission" date="2024-05" db="EMBL/GenBank/DDBJ databases">
        <authorList>
            <person name="Chen Y."/>
            <person name="Shah S."/>
            <person name="Dougan E. K."/>
            <person name="Thang M."/>
            <person name="Chan C."/>
        </authorList>
    </citation>
    <scope>NUCLEOTIDE SEQUENCE [LARGE SCALE GENOMIC DNA]</scope>
</reference>
<feature type="region of interest" description="Disordered" evidence="2">
    <location>
        <begin position="124"/>
        <end position="147"/>
    </location>
</feature>
<feature type="coiled-coil region" evidence="1">
    <location>
        <begin position="8"/>
        <end position="120"/>
    </location>
</feature>
<dbReference type="EMBL" id="CAMXCT020004368">
    <property type="protein sequence ID" value="CAL1162109.1"/>
    <property type="molecule type" value="Genomic_DNA"/>
</dbReference>
<keyword evidence="5" id="KW-1185">Reference proteome</keyword>
<dbReference type="EMBL" id="CAMXCT030004368">
    <property type="protein sequence ID" value="CAL4796046.1"/>
    <property type="molecule type" value="Genomic_DNA"/>
</dbReference>
<dbReference type="Proteomes" id="UP001152797">
    <property type="component" value="Unassembled WGS sequence"/>
</dbReference>
<evidence type="ECO:0000313" key="5">
    <source>
        <dbReference type="Proteomes" id="UP001152797"/>
    </source>
</evidence>
<organism evidence="3">
    <name type="scientific">Cladocopium goreaui</name>
    <dbReference type="NCBI Taxonomy" id="2562237"/>
    <lineage>
        <taxon>Eukaryota</taxon>
        <taxon>Sar</taxon>
        <taxon>Alveolata</taxon>
        <taxon>Dinophyceae</taxon>
        <taxon>Suessiales</taxon>
        <taxon>Symbiodiniaceae</taxon>
        <taxon>Cladocopium</taxon>
    </lineage>
</organism>
<proteinExistence type="predicted"/>
<gene>
    <name evidence="3" type="ORF">C1SCF055_LOCUS34144</name>
</gene>
<sequence>MPWISRSSNAEATELQALENAMQKQQELIAQMNLVSGELQGQVTQLTKELELSKASKEQVQAAASRLESEKAVLLNEMQQIRSKAATDQEALGEKMRQQEKEAQKKLEEFKQDLMQLSSCKDFDGQEGFKSRQQSGDLDRQGPQFPAPGETELVSAMVPSVLIAVEIDLGGSGDDTNGGAATLTIAPWQTSSDYKLVVQDFIHNYRLKPIFEEAVVRFLQELERTATTLPLFRKASLAEIYQEYG</sequence>
<protein>
    <submittedName>
        <fullName evidence="3">Uncharacterized protein</fullName>
    </submittedName>
</protein>
<keyword evidence="1" id="KW-0175">Coiled coil</keyword>